<feature type="domain" description="DUF6593" evidence="2">
    <location>
        <begin position="9"/>
        <end position="192"/>
    </location>
</feature>
<accession>A0A1C7LMD2</accession>
<dbReference type="EMBL" id="LUGG01000041">
    <property type="protein sequence ID" value="OBZ65770.1"/>
    <property type="molecule type" value="Genomic_DNA"/>
</dbReference>
<dbReference type="InterPro" id="IPR046528">
    <property type="entry name" value="DUF6593"/>
</dbReference>
<dbReference type="Proteomes" id="UP000092993">
    <property type="component" value="Unassembled WGS sequence"/>
</dbReference>
<gene>
    <name evidence="3" type="ORF">A0H81_14253</name>
</gene>
<dbReference type="OMA" id="TRMEYTW"/>
<dbReference type="STRING" id="5627.A0A1C7LMD2"/>
<evidence type="ECO:0000259" key="2">
    <source>
        <dbReference type="Pfam" id="PF20236"/>
    </source>
</evidence>
<comment type="caution">
    <text evidence="3">The sequence shown here is derived from an EMBL/GenBank/DDBJ whole genome shotgun (WGS) entry which is preliminary data.</text>
</comment>
<reference evidence="3 4" key="1">
    <citation type="submission" date="2016-03" db="EMBL/GenBank/DDBJ databases">
        <title>Whole genome sequencing of Grifola frondosa 9006-11.</title>
        <authorList>
            <person name="Min B."/>
            <person name="Park H."/>
            <person name="Kim J.-G."/>
            <person name="Cho H."/>
            <person name="Oh Y.-L."/>
            <person name="Kong W.-S."/>
            <person name="Choi I.-G."/>
        </authorList>
    </citation>
    <scope>NUCLEOTIDE SEQUENCE [LARGE SCALE GENOMIC DNA]</scope>
    <source>
        <strain evidence="3 4">9006-11</strain>
    </source>
</reference>
<evidence type="ECO:0000313" key="3">
    <source>
        <dbReference type="EMBL" id="OBZ65770.1"/>
    </source>
</evidence>
<protein>
    <recommendedName>
        <fullName evidence="2">DUF6593 domain-containing protein</fullName>
    </recommendedName>
</protein>
<proteinExistence type="predicted"/>
<dbReference type="AlphaFoldDB" id="A0A1C7LMD2"/>
<feature type="region of interest" description="Disordered" evidence="1">
    <location>
        <begin position="29"/>
        <end position="69"/>
    </location>
</feature>
<evidence type="ECO:0000256" key="1">
    <source>
        <dbReference type="SAM" id="MobiDB-lite"/>
    </source>
</evidence>
<sequence length="240" mass="27462">MLFKLTSSDVRNTTLIHYATDTVTYRISTTGPLRRRRNGSRSSSSSSVSSCSSQQHQSPSNQSTTTVEDRDGRIVAEIVWEGKSATIIRIGDEVLEGTTELFDAAFVKVLPDETLVPTRMEYVWRTTPDSLTLLNDDSQEVGKLYPNHRFFKRRLTPCRFPVRGHDYLHLDIQSQAEILELVVSYILISTLRTRLYYITKYVYGHQGGPFANLRRRASRHLANIRETIRLTVVPHPQIHI</sequence>
<organism evidence="3 4">
    <name type="scientific">Grifola frondosa</name>
    <name type="common">Maitake</name>
    <name type="synonym">Polyporus frondosus</name>
    <dbReference type="NCBI Taxonomy" id="5627"/>
    <lineage>
        <taxon>Eukaryota</taxon>
        <taxon>Fungi</taxon>
        <taxon>Dikarya</taxon>
        <taxon>Basidiomycota</taxon>
        <taxon>Agaricomycotina</taxon>
        <taxon>Agaricomycetes</taxon>
        <taxon>Polyporales</taxon>
        <taxon>Grifolaceae</taxon>
        <taxon>Grifola</taxon>
    </lineage>
</organism>
<evidence type="ECO:0000313" key="4">
    <source>
        <dbReference type="Proteomes" id="UP000092993"/>
    </source>
</evidence>
<name>A0A1C7LMD2_GRIFR</name>
<dbReference type="OrthoDB" id="3258136at2759"/>
<keyword evidence="4" id="KW-1185">Reference proteome</keyword>
<feature type="compositionally biased region" description="Low complexity" evidence="1">
    <location>
        <begin position="40"/>
        <end position="63"/>
    </location>
</feature>
<dbReference type="Pfam" id="PF20236">
    <property type="entry name" value="DUF6593"/>
    <property type="match status" value="1"/>
</dbReference>